<sequence>MPNLANNPHNVEEMERTDTIRKKDKERGSVFLLDNQELLLSQDPGYDTLIPFRESKVFYNDKFVGRAARGESTNNFTDEVLNYQRENATFFSLVRNEDFRGIAEAIESVEYRFNNKYHYDWVFANDEPFHPTFIKVIENLVSGKAHFVQIPQEIWSYPDWIDQDKANETRHTMKQNKVKYGDSESYRHMCRFNSGFFYRLPIMKKYRYYWRVEPEIEFQCDIFDQDWFKYMKENNKKYAFTLAPLELHTTVTNLWETVQDFSRKNPKLVAKDNNMEFLTEDGGVTYNMCHFWSNFEIGDMDFYRLDAYSKFFDHIDRAGGFYYSRWGDAPIHSMGVSLLLSKDELFYMDNSGYFHSPNGDCPWDPEIRKQRRCTCQTKKDASWLKSSCIPKWFEIHNIEKPPFVPKFKFVNQHKPPDEEEEEEREKEEDYDDKDE</sequence>
<dbReference type="GO" id="GO:0000032">
    <property type="term" value="P:cell wall mannoprotein biosynthetic process"/>
    <property type="evidence" value="ECO:0007669"/>
    <property type="project" value="TreeGrafter"/>
</dbReference>
<comment type="similarity">
    <text evidence="2">Belongs to the glycosyltransferase 15 family.</text>
</comment>
<evidence type="ECO:0000256" key="7">
    <source>
        <dbReference type="SAM" id="MobiDB-lite"/>
    </source>
</evidence>
<evidence type="ECO:0000256" key="4">
    <source>
        <dbReference type="ARBA" id="ARBA00022679"/>
    </source>
</evidence>
<comment type="subcellular location">
    <subcellularLocation>
        <location evidence="1">Membrane</location>
        <topology evidence="1">Single-pass type II membrane protein</topology>
    </subcellularLocation>
</comment>
<dbReference type="GO" id="GO:0006493">
    <property type="term" value="P:protein O-linked glycosylation"/>
    <property type="evidence" value="ECO:0007669"/>
    <property type="project" value="TreeGrafter"/>
</dbReference>
<keyword evidence="3" id="KW-0328">Glycosyltransferase</keyword>
<keyword evidence="9" id="KW-1185">Reference proteome</keyword>
<dbReference type="OrthoDB" id="439943at2759"/>
<name>A0A0V1Q4G7_9ASCO</name>
<feature type="region of interest" description="Disordered" evidence="7">
    <location>
        <begin position="1"/>
        <end position="20"/>
    </location>
</feature>
<dbReference type="SUPFAM" id="SSF53448">
    <property type="entry name" value="Nucleotide-diphospho-sugar transferases"/>
    <property type="match status" value="1"/>
</dbReference>
<dbReference type="GO" id="GO:0006487">
    <property type="term" value="P:protein N-linked glycosylation"/>
    <property type="evidence" value="ECO:0007669"/>
    <property type="project" value="TreeGrafter"/>
</dbReference>
<feature type="active site" description="Nucleophile" evidence="6">
    <location>
        <position position="296"/>
    </location>
</feature>
<keyword evidence="5" id="KW-0812">Transmembrane</keyword>
<evidence type="ECO:0000256" key="1">
    <source>
        <dbReference type="ARBA" id="ARBA00004606"/>
    </source>
</evidence>
<dbReference type="FunFam" id="3.90.550.10:FF:000051">
    <property type="entry name" value="Alpha-1,2-mannosyltransferase (Ktr4)"/>
    <property type="match status" value="1"/>
</dbReference>
<protein>
    <submittedName>
        <fullName evidence="8">Uncharacterized protein</fullName>
    </submittedName>
</protein>
<evidence type="ECO:0000256" key="2">
    <source>
        <dbReference type="ARBA" id="ARBA00007677"/>
    </source>
</evidence>
<evidence type="ECO:0000256" key="5">
    <source>
        <dbReference type="ARBA" id="ARBA00022968"/>
    </source>
</evidence>
<evidence type="ECO:0000313" key="9">
    <source>
        <dbReference type="Proteomes" id="UP000054251"/>
    </source>
</evidence>
<dbReference type="PIRSF" id="PIRSF018153">
    <property type="entry name" value="Glyco_trans_15"/>
    <property type="match status" value="1"/>
</dbReference>
<dbReference type="InterPro" id="IPR029044">
    <property type="entry name" value="Nucleotide-diphossugar_trans"/>
</dbReference>
<dbReference type="GO" id="GO:0016020">
    <property type="term" value="C:membrane"/>
    <property type="evidence" value="ECO:0007669"/>
    <property type="project" value="UniProtKB-SubCell"/>
</dbReference>
<accession>A0A0V1Q4G7</accession>
<feature type="compositionally biased region" description="Acidic residues" evidence="7">
    <location>
        <begin position="417"/>
        <end position="435"/>
    </location>
</feature>
<dbReference type="GO" id="GO:0005794">
    <property type="term" value="C:Golgi apparatus"/>
    <property type="evidence" value="ECO:0007669"/>
    <property type="project" value="TreeGrafter"/>
</dbReference>
<evidence type="ECO:0000256" key="6">
    <source>
        <dbReference type="PIRSR" id="PIRSR018153-1"/>
    </source>
</evidence>
<dbReference type="AlphaFoldDB" id="A0A0V1Q4G7"/>
<keyword evidence="5" id="KW-0735">Signal-anchor</keyword>
<dbReference type="PANTHER" id="PTHR31121:SF6">
    <property type="entry name" value="ALPHA-1,2 MANNOSYLTRANSFERASE KTR1"/>
    <property type="match status" value="1"/>
</dbReference>
<gene>
    <name evidence="8" type="ORF">AC631_00894</name>
</gene>
<organism evidence="8 9">
    <name type="scientific">Debaryomyces fabryi</name>
    <dbReference type="NCBI Taxonomy" id="58627"/>
    <lineage>
        <taxon>Eukaryota</taxon>
        <taxon>Fungi</taxon>
        <taxon>Dikarya</taxon>
        <taxon>Ascomycota</taxon>
        <taxon>Saccharomycotina</taxon>
        <taxon>Pichiomycetes</taxon>
        <taxon>Debaryomycetaceae</taxon>
        <taxon>Debaryomyces</taxon>
    </lineage>
</organism>
<dbReference type="Gene3D" id="3.90.550.10">
    <property type="entry name" value="Spore Coat Polysaccharide Biosynthesis Protein SpsA, Chain A"/>
    <property type="match status" value="1"/>
</dbReference>
<comment type="caution">
    <text evidence="8">The sequence shown here is derived from an EMBL/GenBank/DDBJ whole genome shotgun (WGS) entry which is preliminary data.</text>
</comment>
<feature type="compositionally biased region" description="Basic and acidic residues" evidence="7">
    <location>
        <begin position="10"/>
        <end position="20"/>
    </location>
</feature>
<dbReference type="GO" id="GO:0000026">
    <property type="term" value="F:alpha-1,2-mannosyltransferase activity"/>
    <property type="evidence" value="ECO:0007669"/>
    <property type="project" value="TreeGrafter"/>
</dbReference>
<keyword evidence="4" id="KW-0808">Transferase</keyword>
<dbReference type="InterPro" id="IPR002685">
    <property type="entry name" value="Glyco_trans_15"/>
</dbReference>
<dbReference type="RefSeq" id="XP_015469511.1">
    <property type="nucleotide sequence ID" value="XM_015609724.1"/>
</dbReference>
<dbReference type="Proteomes" id="UP000054251">
    <property type="component" value="Unassembled WGS sequence"/>
</dbReference>
<evidence type="ECO:0000313" key="8">
    <source>
        <dbReference type="EMBL" id="KSA03409.1"/>
    </source>
</evidence>
<dbReference type="GeneID" id="26837903"/>
<proteinExistence type="inferred from homology"/>
<dbReference type="EMBL" id="LMYN01000010">
    <property type="protein sequence ID" value="KSA03409.1"/>
    <property type="molecule type" value="Genomic_DNA"/>
</dbReference>
<feature type="region of interest" description="Disordered" evidence="7">
    <location>
        <begin position="407"/>
        <end position="435"/>
    </location>
</feature>
<dbReference type="Pfam" id="PF01793">
    <property type="entry name" value="Glyco_transf_15"/>
    <property type="match status" value="1"/>
</dbReference>
<reference evidence="8 9" key="1">
    <citation type="submission" date="2015-11" db="EMBL/GenBank/DDBJ databases">
        <title>The genome of Debaryomyces fabryi.</title>
        <authorList>
            <person name="Tafer H."/>
            <person name="Lopandic K."/>
        </authorList>
    </citation>
    <scope>NUCLEOTIDE SEQUENCE [LARGE SCALE GENOMIC DNA]</scope>
    <source>
        <strain evidence="8 9">CBS 789</strain>
    </source>
</reference>
<evidence type="ECO:0000256" key="3">
    <source>
        <dbReference type="ARBA" id="ARBA00022676"/>
    </source>
</evidence>
<dbReference type="PANTHER" id="PTHR31121">
    <property type="entry name" value="ALPHA-1,2 MANNOSYLTRANSFERASE KTR1"/>
    <property type="match status" value="1"/>
</dbReference>